<comment type="caution">
    <text evidence="3">The sequence shown here is derived from an EMBL/GenBank/DDBJ whole genome shotgun (WGS) entry which is preliminary data.</text>
</comment>
<evidence type="ECO:0000313" key="3">
    <source>
        <dbReference type="EMBL" id="RVX67808.1"/>
    </source>
</evidence>
<dbReference type="InterPro" id="IPR007219">
    <property type="entry name" value="XnlR_reg_dom"/>
</dbReference>
<name>A0A438MVN4_EXOME</name>
<dbReference type="Proteomes" id="UP000288859">
    <property type="component" value="Unassembled WGS sequence"/>
</dbReference>
<feature type="domain" description="Xylanolytic transcriptional activator regulatory" evidence="2">
    <location>
        <begin position="476"/>
        <end position="719"/>
    </location>
</feature>
<sequence>MSQSTVTVTEQVSKFKIGGKVADLTGHVNLERFNKEVPQREYDYAVKVISSKLDDMSLVAAKLLLTIAPNHPALLIDARKSPATLSKVDSVSTDDLDAEIYITAVMIKRFADGLMDARYALNWGHIFMQKGPTRTGVKLVDSLTPFNAVHPKLSRLDLNDLPKPTEDIEQVKHDLDVWGYGFVKNALTPEEVKSLRKRLMDQAKGEAKAGHGFFDGGEKKPNQRVWCLPNKGQEFIDLLEKNKTIDDMVPDFLGDDAILFSYTANIARPGNTPMHMHTDQITIQPPIRSVAVGMNLMYFLEDVTEENGGTLVMPGSHKGNWAPDDPYDPVDTVAAAGPAGTCMVFESRLWHATGANKMPEDSGSERPVLLVFFTRPWMRQQENYSLSLKDEVLDVCSDRVKGYFGFKTSGSIGGGYWRKQVLEASGNTFDGTSGGLPSFIQELPKDLTVEENQYLTAKQCFTFPPAPFQREVLLKFLEFGYPFLPIVNIDHISDVALGRARKPIPLLLYHALMGAGLAAVDHLTLKKYGYTSKCEARNAFYCKAKALMDMDVEVDRVCICQAALLFVSWASKNDRRDGYYWTGLALSHAYSLSLHKSAAATPTTNSDRLRRRIWWSIVIKEADVCIAMGKHPRLVTHAIPELNFKDFAAVPVSSSDYLDSEGSTASELVQIAIIQRAKLAIIVHDILRFMHSSPSYGRSANSRDQKVWQLDAELQDWRHQLPIKMWWNQGLEGSLDSEVQLTISFLNLSYLMAMIMLHKPEIPARRWTESITTEGGWGADDELCKHQLHARSMRRAADDMTMIHRKLSELGLTPVIPALSLATICAAVSVHLLDARSTCESARSKSLAQLDTCLTVLQEVGNLHYTAADIAKIVAASVKSVKKRELESNDRGLMTINEVPFDVSRELPQTARNMFSTSVESRRDDIPSVGTMDNIEILSAFPEMEYFFDFGMDL</sequence>
<dbReference type="AlphaFoldDB" id="A0A438MVN4"/>
<evidence type="ECO:0000256" key="1">
    <source>
        <dbReference type="ARBA" id="ARBA00023242"/>
    </source>
</evidence>
<dbReference type="OrthoDB" id="445007at2759"/>
<dbReference type="CDD" id="cd12148">
    <property type="entry name" value="fungal_TF_MHR"/>
    <property type="match status" value="1"/>
</dbReference>
<dbReference type="Pfam" id="PF04082">
    <property type="entry name" value="Fungal_trans"/>
    <property type="match status" value="1"/>
</dbReference>
<dbReference type="PANTHER" id="PTHR47425">
    <property type="entry name" value="FARB-RELATED"/>
    <property type="match status" value="1"/>
</dbReference>
<dbReference type="Pfam" id="PF05721">
    <property type="entry name" value="PhyH"/>
    <property type="match status" value="1"/>
</dbReference>
<protein>
    <recommendedName>
        <fullName evidence="2">Xylanolytic transcriptional activator regulatory domain-containing protein</fullName>
    </recommendedName>
</protein>
<dbReference type="Gene3D" id="2.60.120.620">
    <property type="entry name" value="q2cbj1_9rhob like domain"/>
    <property type="match status" value="1"/>
</dbReference>
<proteinExistence type="predicted"/>
<accession>A0A438MVN4</accession>
<dbReference type="EMBL" id="NAJM01000044">
    <property type="protein sequence ID" value="RVX67808.1"/>
    <property type="molecule type" value="Genomic_DNA"/>
</dbReference>
<reference evidence="3 4" key="1">
    <citation type="submission" date="2017-03" db="EMBL/GenBank/DDBJ databases">
        <title>Genomes of endolithic fungi from Antarctica.</title>
        <authorList>
            <person name="Coleine C."/>
            <person name="Masonjones S."/>
            <person name="Stajich J.E."/>
        </authorList>
    </citation>
    <scope>NUCLEOTIDE SEQUENCE [LARGE SCALE GENOMIC DNA]</scope>
    <source>
        <strain evidence="3 4">CCFEE 6314</strain>
    </source>
</reference>
<dbReference type="VEuPathDB" id="FungiDB:PV10_03824"/>
<dbReference type="GO" id="GO:0008270">
    <property type="term" value="F:zinc ion binding"/>
    <property type="evidence" value="ECO:0007669"/>
    <property type="project" value="InterPro"/>
</dbReference>
<dbReference type="PANTHER" id="PTHR47425:SF2">
    <property type="entry name" value="FARB-RELATED"/>
    <property type="match status" value="1"/>
</dbReference>
<dbReference type="GO" id="GO:0003677">
    <property type="term" value="F:DNA binding"/>
    <property type="evidence" value="ECO:0007669"/>
    <property type="project" value="InterPro"/>
</dbReference>
<evidence type="ECO:0000259" key="2">
    <source>
        <dbReference type="Pfam" id="PF04082"/>
    </source>
</evidence>
<organism evidence="3 4">
    <name type="scientific">Exophiala mesophila</name>
    <name type="common">Black yeast-like fungus</name>
    <dbReference type="NCBI Taxonomy" id="212818"/>
    <lineage>
        <taxon>Eukaryota</taxon>
        <taxon>Fungi</taxon>
        <taxon>Dikarya</taxon>
        <taxon>Ascomycota</taxon>
        <taxon>Pezizomycotina</taxon>
        <taxon>Eurotiomycetes</taxon>
        <taxon>Chaetothyriomycetidae</taxon>
        <taxon>Chaetothyriales</taxon>
        <taxon>Herpotrichiellaceae</taxon>
        <taxon>Exophiala</taxon>
    </lineage>
</organism>
<dbReference type="InterPro" id="IPR052761">
    <property type="entry name" value="Fungal_Detox/Toxin_TFs"/>
</dbReference>
<gene>
    <name evidence="3" type="ORF">B0A52_07736</name>
</gene>
<evidence type="ECO:0000313" key="4">
    <source>
        <dbReference type="Proteomes" id="UP000288859"/>
    </source>
</evidence>
<dbReference type="InterPro" id="IPR008775">
    <property type="entry name" value="Phytyl_CoA_dOase-like"/>
</dbReference>
<dbReference type="SUPFAM" id="SSF51197">
    <property type="entry name" value="Clavaminate synthase-like"/>
    <property type="match status" value="1"/>
</dbReference>
<keyword evidence="1" id="KW-0539">Nucleus</keyword>
<dbReference type="GO" id="GO:0006351">
    <property type="term" value="P:DNA-templated transcription"/>
    <property type="evidence" value="ECO:0007669"/>
    <property type="project" value="InterPro"/>
</dbReference>